<keyword evidence="5 9" id="KW-1133">Transmembrane helix</keyword>
<evidence type="ECO:0008006" key="12">
    <source>
        <dbReference type="Google" id="ProtNLM"/>
    </source>
</evidence>
<evidence type="ECO:0000256" key="3">
    <source>
        <dbReference type="ARBA" id="ARBA00022692"/>
    </source>
</evidence>
<keyword evidence="4" id="KW-0653">Protein transport</keyword>
<proteinExistence type="predicted"/>
<dbReference type="Proteomes" id="UP001499951">
    <property type="component" value="Unassembled WGS sequence"/>
</dbReference>
<evidence type="ECO:0000256" key="6">
    <source>
        <dbReference type="ARBA" id="ARBA00023010"/>
    </source>
</evidence>
<evidence type="ECO:0000256" key="5">
    <source>
        <dbReference type="ARBA" id="ARBA00022989"/>
    </source>
</evidence>
<evidence type="ECO:0000313" key="11">
    <source>
        <dbReference type="Proteomes" id="UP001499951"/>
    </source>
</evidence>
<gene>
    <name evidence="10" type="ORF">GCM10008942_06600</name>
</gene>
<comment type="caution">
    <text evidence="10">The sequence shown here is derived from an EMBL/GenBank/DDBJ whole genome shotgun (WGS) entry which is preliminary data.</text>
</comment>
<evidence type="ECO:0000256" key="2">
    <source>
        <dbReference type="ARBA" id="ARBA00022448"/>
    </source>
</evidence>
<feature type="region of interest" description="Disordered" evidence="8">
    <location>
        <begin position="42"/>
        <end position="64"/>
    </location>
</feature>
<dbReference type="Gene3D" id="1.20.5.3310">
    <property type="match status" value="1"/>
</dbReference>
<name>A0ABN1E7L3_9PROT</name>
<keyword evidence="7 9" id="KW-0472">Membrane</keyword>
<keyword evidence="3 9" id="KW-0812">Transmembrane</keyword>
<keyword evidence="6" id="KW-0811">Translocation</keyword>
<dbReference type="InterPro" id="IPR003369">
    <property type="entry name" value="TatA/B/E"/>
</dbReference>
<protein>
    <recommendedName>
        <fullName evidence="12">Sec-independent protein translocase protein TatA</fullName>
    </recommendedName>
</protein>
<evidence type="ECO:0000256" key="8">
    <source>
        <dbReference type="SAM" id="MobiDB-lite"/>
    </source>
</evidence>
<comment type="subcellular location">
    <subcellularLocation>
        <location evidence="1">Membrane</location>
        <topology evidence="1">Single-pass membrane protein</topology>
    </subcellularLocation>
</comment>
<keyword evidence="2" id="KW-0813">Transport</keyword>
<dbReference type="RefSeq" id="WP_166931937.1">
    <property type="nucleotide sequence ID" value="NZ_BAAADD010000002.1"/>
</dbReference>
<evidence type="ECO:0000256" key="7">
    <source>
        <dbReference type="ARBA" id="ARBA00023136"/>
    </source>
</evidence>
<evidence type="ECO:0000313" key="10">
    <source>
        <dbReference type="EMBL" id="GAA0560859.1"/>
    </source>
</evidence>
<accession>A0ABN1E7L3</accession>
<sequence>MGTLSFWHILVVAAVVVVVFAHRRLPAAMGALGALIGHWRRSAKGPRPRRDDGVIEGTFTRRDE</sequence>
<evidence type="ECO:0000256" key="1">
    <source>
        <dbReference type="ARBA" id="ARBA00004167"/>
    </source>
</evidence>
<dbReference type="Pfam" id="PF02416">
    <property type="entry name" value="TatA_B_E"/>
    <property type="match status" value="1"/>
</dbReference>
<feature type="compositionally biased region" description="Basic and acidic residues" evidence="8">
    <location>
        <begin position="48"/>
        <end position="64"/>
    </location>
</feature>
<evidence type="ECO:0000256" key="4">
    <source>
        <dbReference type="ARBA" id="ARBA00022927"/>
    </source>
</evidence>
<feature type="transmembrane region" description="Helical" evidence="9">
    <location>
        <begin position="6"/>
        <end position="22"/>
    </location>
</feature>
<organism evidence="10 11">
    <name type="scientific">Rhizomicrobium electricum</name>
    <dbReference type="NCBI Taxonomy" id="480070"/>
    <lineage>
        <taxon>Bacteria</taxon>
        <taxon>Pseudomonadati</taxon>
        <taxon>Pseudomonadota</taxon>
        <taxon>Alphaproteobacteria</taxon>
        <taxon>Micropepsales</taxon>
        <taxon>Micropepsaceae</taxon>
        <taxon>Rhizomicrobium</taxon>
    </lineage>
</organism>
<reference evidence="10 11" key="1">
    <citation type="journal article" date="2019" name="Int. J. Syst. Evol. Microbiol.">
        <title>The Global Catalogue of Microorganisms (GCM) 10K type strain sequencing project: providing services to taxonomists for standard genome sequencing and annotation.</title>
        <authorList>
            <consortium name="The Broad Institute Genomics Platform"/>
            <consortium name="The Broad Institute Genome Sequencing Center for Infectious Disease"/>
            <person name="Wu L."/>
            <person name="Ma J."/>
        </authorList>
    </citation>
    <scope>NUCLEOTIDE SEQUENCE [LARGE SCALE GENOMIC DNA]</scope>
    <source>
        <strain evidence="10 11">JCM 15089</strain>
    </source>
</reference>
<keyword evidence="11" id="KW-1185">Reference proteome</keyword>
<evidence type="ECO:0000256" key="9">
    <source>
        <dbReference type="SAM" id="Phobius"/>
    </source>
</evidence>
<dbReference type="EMBL" id="BAAADD010000002">
    <property type="protein sequence ID" value="GAA0560859.1"/>
    <property type="molecule type" value="Genomic_DNA"/>
</dbReference>